<dbReference type="PANTHER" id="PTHR34957">
    <property type="entry name" value="NUCLEAR TRANSPORT FACTOR 2 (NTF2) FAMILY PROTEIN"/>
    <property type="match status" value="1"/>
</dbReference>
<dbReference type="PROSITE" id="PS50181">
    <property type="entry name" value="FBOX"/>
    <property type="match status" value="1"/>
</dbReference>
<evidence type="ECO:0000313" key="4">
    <source>
        <dbReference type="Proteomes" id="UP001485043"/>
    </source>
</evidence>
<feature type="region of interest" description="Disordered" evidence="1">
    <location>
        <begin position="34"/>
        <end position="65"/>
    </location>
</feature>
<dbReference type="InterPro" id="IPR001810">
    <property type="entry name" value="F-box_dom"/>
</dbReference>
<sequence>MSSTCLHQGVLPKHAAQHSLSCRGLQQNWWSCRHKQPRPEHRRTRKAGFSKRHSQQGRVCCSSSNDSPSQADLVAELAEAIRTEDYAAAAQIQVALREATDAQQMAVQSAFQSFYQAFAACDMRAMERIWGHGDHVQCMHPSAPIVAGREMVLESWKAIFQGAKGFPVELEDVRYSVGPTAAYVTCLERVGQGDLRGRIAATNIFEKQADGQWHLGSPTIVYRKISRLDRNLTRPGGQISMVSKQQGQLHQLPSELWPKVLNNLGTEDLLTARLVSRKFVPLTNLLRLQLDAYIDDCSQGSSLQLFLGRHCTQRESPLVVLKLSSSAHIAWPCLMLAGSCANLQTLDCSAMLLGLPEAQTGLRLLPASLLDVAINTPVGIVDDPAWKRLRCLRTLELCQSESTSAVLLRGCEMAGLTALASLTFQLGQANIIAGEGLMQPSITALTFNLNPFEGRLGLEKLPALAKIHRSTSWRDAYVG</sequence>
<gene>
    <name evidence="3" type="ORF">WJX84_002413</name>
</gene>
<feature type="compositionally biased region" description="Basic residues" evidence="1">
    <location>
        <begin position="34"/>
        <end position="55"/>
    </location>
</feature>
<evidence type="ECO:0000256" key="1">
    <source>
        <dbReference type="SAM" id="MobiDB-lite"/>
    </source>
</evidence>
<dbReference type="EMBL" id="JALJOV010000335">
    <property type="protein sequence ID" value="KAK9864592.1"/>
    <property type="molecule type" value="Genomic_DNA"/>
</dbReference>
<dbReference type="InterPro" id="IPR036047">
    <property type="entry name" value="F-box-like_dom_sf"/>
</dbReference>
<keyword evidence="4" id="KW-1185">Reference proteome</keyword>
<dbReference type="Gene3D" id="3.10.450.50">
    <property type="match status" value="1"/>
</dbReference>
<evidence type="ECO:0000259" key="2">
    <source>
        <dbReference type="PROSITE" id="PS50181"/>
    </source>
</evidence>
<feature type="domain" description="F-box" evidence="2">
    <location>
        <begin position="246"/>
        <end position="279"/>
    </location>
</feature>
<comment type="caution">
    <text evidence="3">The sequence shown here is derived from an EMBL/GenBank/DDBJ whole genome shotgun (WGS) entry which is preliminary data.</text>
</comment>
<organism evidence="3 4">
    <name type="scientific">Apatococcus fuscideae</name>
    <dbReference type="NCBI Taxonomy" id="2026836"/>
    <lineage>
        <taxon>Eukaryota</taxon>
        <taxon>Viridiplantae</taxon>
        <taxon>Chlorophyta</taxon>
        <taxon>core chlorophytes</taxon>
        <taxon>Trebouxiophyceae</taxon>
        <taxon>Chlorellales</taxon>
        <taxon>Chlorellaceae</taxon>
        <taxon>Apatococcus</taxon>
    </lineage>
</organism>
<dbReference type="Proteomes" id="UP001485043">
    <property type="component" value="Unassembled WGS sequence"/>
</dbReference>
<dbReference type="PANTHER" id="PTHR34957:SF1">
    <property type="entry name" value="NUCLEAR TRANSPORT FACTOR 2 (NTF2) FAMILY PROTEIN"/>
    <property type="match status" value="1"/>
</dbReference>
<dbReference type="SUPFAM" id="SSF81383">
    <property type="entry name" value="F-box domain"/>
    <property type="match status" value="1"/>
</dbReference>
<dbReference type="AlphaFoldDB" id="A0AAW1T6D3"/>
<dbReference type="InterPro" id="IPR032710">
    <property type="entry name" value="NTF2-like_dom_sf"/>
</dbReference>
<name>A0AAW1T6D3_9CHLO</name>
<dbReference type="InterPro" id="IPR037401">
    <property type="entry name" value="SnoaL-like"/>
</dbReference>
<accession>A0AAW1T6D3</accession>
<evidence type="ECO:0000313" key="3">
    <source>
        <dbReference type="EMBL" id="KAK9864592.1"/>
    </source>
</evidence>
<dbReference type="SUPFAM" id="SSF54427">
    <property type="entry name" value="NTF2-like"/>
    <property type="match status" value="1"/>
</dbReference>
<proteinExistence type="predicted"/>
<reference evidence="3 4" key="1">
    <citation type="journal article" date="2024" name="Nat. Commun.">
        <title>Phylogenomics reveals the evolutionary origins of lichenization in chlorophyte algae.</title>
        <authorList>
            <person name="Puginier C."/>
            <person name="Libourel C."/>
            <person name="Otte J."/>
            <person name="Skaloud P."/>
            <person name="Haon M."/>
            <person name="Grisel S."/>
            <person name="Petersen M."/>
            <person name="Berrin J.G."/>
            <person name="Delaux P.M."/>
            <person name="Dal Grande F."/>
            <person name="Keller J."/>
        </authorList>
    </citation>
    <scope>NUCLEOTIDE SEQUENCE [LARGE SCALE GENOMIC DNA]</scope>
    <source>
        <strain evidence="3 4">SAG 2523</strain>
    </source>
</reference>
<dbReference type="Pfam" id="PF13474">
    <property type="entry name" value="SnoaL_3"/>
    <property type="match status" value="1"/>
</dbReference>
<dbReference type="CDD" id="cd09917">
    <property type="entry name" value="F-box_SF"/>
    <property type="match status" value="1"/>
</dbReference>
<protein>
    <recommendedName>
        <fullName evidence="2">F-box domain-containing protein</fullName>
    </recommendedName>
</protein>
<dbReference type="Pfam" id="PF00646">
    <property type="entry name" value="F-box"/>
    <property type="match status" value="1"/>
</dbReference>